<comment type="caution">
    <text evidence="1">The sequence shown here is derived from an EMBL/GenBank/DDBJ whole genome shotgun (WGS) entry which is preliminary data.</text>
</comment>
<organism evidence="1 2">
    <name type="scientific">Corallincola platygyrae</name>
    <dbReference type="NCBI Taxonomy" id="1193278"/>
    <lineage>
        <taxon>Bacteria</taxon>
        <taxon>Pseudomonadati</taxon>
        <taxon>Pseudomonadota</taxon>
        <taxon>Gammaproteobacteria</taxon>
        <taxon>Alteromonadales</taxon>
        <taxon>Psychromonadaceae</taxon>
        <taxon>Corallincola</taxon>
    </lineage>
</organism>
<dbReference type="RefSeq" id="WP_345337743.1">
    <property type="nucleotide sequence ID" value="NZ_BAABLI010000003.1"/>
</dbReference>
<evidence type="ECO:0000313" key="2">
    <source>
        <dbReference type="Proteomes" id="UP001597380"/>
    </source>
</evidence>
<gene>
    <name evidence="1" type="ORF">ACFSJ3_00365</name>
</gene>
<dbReference type="InterPro" id="IPR009784">
    <property type="entry name" value="DUF1349"/>
</dbReference>
<dbReference type="Proteomes" id="UP001597380">
    <property type="component" value="Unassembled WGS sequence"/>
</dbReference>
<dbReference type="InterPro" id="IPR015987">
    <property type="entry name" value="UCP022704"/>
</dbReference>
<reference evidence="2" key="1">
    <citation type="journal article" date="2019" name="Int. J. Syst. Evol. Microbiol.">
        <title>The Global Catalogue of Microorganisms (GCM) 10K type strain sequencing project: providing services to taxonomists for standard genome sequencing and annotation.</title>
        <authorList>
            <consortium name="The Broad Institute Genomics Platform"/>
            <consortium name="The Broad Institute Genome Sequencing Center for Infectious Disease"/>
            <person name="Wu L."/>
            <person name="Ma J."/>
        </authorList>
    </citation>
    <scope>NUCLEOTIDE SEQUENCE [LARGE SCALE GENOMIC DNA]</scope>
    <source>
        <strain evidence="2">CGMCC 1.10992</strain>
    </source>
</reference>
<name>A0ABW4XI21_9GAMM</name>
<evidence type="ECO:0000313" key="1">
    <source>
        <dbReference type="EMBL" id="MFD2094424.1"/>
    </source>
</evidence>
<dbReference type="Pfam" id="PF07081">
    <property type="entry name" value="DUF1349"/>
    <property type="match status" value="1"/>
</dbReference>
<dbReference type="SUPFAM" id="SSF49899">
    <property type="entry name" value="Concanavalin A-like lectins/glucanases"/>
    <property type="match status" value="1"/>
</dbReference>
<keyword evidence="2" id="KW-1185">Reference proteome</keyword>
<accession>A0ABW4XI21</accession>
<dbReference type="Gene3D" id="2.60.120.200">
    <property type="match status" value="1"/>
</dbReference>
<sequence>MTDFTQADWIFEPKNHEVNQDRVVIVTDPETDFWQRSYYGFRNDNAPGLLLETSENFSFTVKVAFQYQAQFDQCGVLVYLDSDNWFKASIEYENDHFSRLGSVVTNLGYSDWATTDIELPDAIWYRLSRRGPDFLIESSLDGVNFKQMRIFHLHKLGETTPQMGRCAPPMATSTPVRFGLYACSPLNSSFKAEFTEMQLGPSVWQAHTAE</sequence>
<dbReference type="InterPro" id="IPR013320">
    <property type="entry name" value="ConA-like_dom_sf"/>
</dbReference>
<protein>
    <submittedName>
        <fullName evidence="1">DUF1349 domain-containing protein</fullName>
    </submittedName>
</protein>
<dbReference type="PANTHER" id="PTHR35332">
    <property type="entry name" value="REGULATION OF ENOLASE PROTEIN 1"/>
    <property type="match status" value="1"/>
</dbReference>
<dbReference type="PIRSF" id="PIRSF022704">
    <property type="entry name" value="UCP022704"/>
    <property type="match status" value="1"/>
</dbReference>
<dbReference type="PANTHER" id="PTHR35332:SF2">
    <property type="entry name" value="REGULATION OF ENOLASE PROTEIN 1"/>
    <property type="match status" value="1"/>
</dbReference>
<dbReference type="EMBL" id="JBHUHT010000003">
    <property type="protein sequence ID" value="MFD2094424.1"/>
    <property type="molecule type" value="Genomic_DNA"/>
</dbReference>
<proteinExistence type="predicted"/>